<evidence type="ECO:0000256" key="1">
    <source>
        <dbReference type="ARBA" id="ARBA00000135"/>
    </source>
</evidence>
<dbReference type="EC" id="3.4.11.10" evidence="8"/>
<evidence type="ECO:0000256" key="4">
    <source>
        <dbReference type="ARBA" id="ARBA00022438"/>
    </source>
</evidence>
<dbReference type="InterPro" id="IPR043472">
    <property type="entry name" value="Macro_dom-like"/>
</dbReference>
<protein>
    <recommendedName>
        <fullName evidence="8">Probable cytosol aminopeptidase</fullName>
        <ecNumber evidence="8">3.4.11.1</ecNumber>
    </recommendedName>
    <alternativeName>
        <fullName evidence="8">Leucine aminopeptidase</fullName>
        <shortName evidence="8">LAP</shortName>
        <ecNumber evidence="8">3.4.11.10</ecNumber>
    </alternativeName>
    <alternativeName>
        <fullName evidence="8">Leucyl aminopeptidase</fullName>
    </alternativeName>
</protein>
<feature type="binding site" evidence="8">
    <location>
        <position position="289"/>
    </location>
    <ligand>
        <name>Mn(2+)</name>
        <dbReference type="ChEBI" id="CHEBI:29035"/>
        <label>2</label>
    </ligand>
</feature>
<feature type="binding site" evidence="8">
    <location>
        <position position="294"/>
    </location>
    <ligand>
        <name>Mn(2+)</name>
        <dbReference type="ChEBI" id="CHEBI:29035"/>
        <label>2</label>
    </ligand>
</feature>
<keyword evidence="8" id="KW-0464">Manganese</keyword>
<feature type="binding site" evidence="8">
    <location>
        <position position="312"/>
    </location>
    <ligand>
        <name>Mn(2+)</name>
        <dbReference type="ChEBI" id="CHEBI:29035"/>
        <label>2</label>
    </ligand>
</feature>
<dbReference type="InterPro" id="IPR000819">
    <property type="entry name" value="Peptidase_M17_C"/>
</dbReference>
<evidence type="ECO:0000256" key="8">
    <source>
        <dbReference type="HAMAP-Rule" id="MF_00181"/>
    </source>
</evidence>
<dbReference type="InterPro" id="IPR023042">
    <property type="entry name" value="Peptidase_M17_leu_NH2_pept"/>
</dbReference>
<dbReference type="Gene3D" id="3.40.630.10">
    <property type="entry name" value="Zn peptidases"/>
    <property type="match status" value="1"/>
</dbReference>
<proteinExistence type="inferred from homology"/>
<dbReference type="CDD" id="cd00433">
    <property type="entry name" value="Peptidase_M17"/>
    <property type="match status" value="1"/>
</dbReference>
<keyword evidence="8" id="KW-0479">Metal-binding</keyword>
<keyword evidence="12" id="KW-1185">Reference proteome</keyword>
<feature type="binding site" evidence="8">
    <location>
        <position position="294"/>
    </location>
    <ligand>
        <name>Mn(2+)</name>
        <dbReference type="ChEBI" id="CHEBI:29035"/>
        <label>1</label>
    </ligand>
</feature>
<dbReference type="PRINTS" id="PR00481">
    <property type="entry name" value="LAMNOPPTDASE"/>
</dbReference>
<name>A0ABR7LRE4_9ACTN</name>
<comment type="similarity">
    <text evidence="3 8">Belongs to the peptidase M17 family.</text>
</comment>
<comment type="caution">
    <text evidence="11">The sequence shown here is derived from an EMBL/GenBank/DDBJ whole genome shotgun (WGS) entry which is preliminary data.</text>
</comment>
<feature type="region of interest" description="Disordered" evidence="9">
    <location>
        <begin position="74"/>
        <end position="98"/>
    </location>
</feature>
<comment type="catalytic activity">
    <reaction evidence="1 8">
        <text>Release of an N-terminal amino acid, Xaa-|-Yaa-, in which Xaa is preferably Leu, but may be other amino acids including Pro although not Arg or Lys, and Yaa may be Pro. Amino acid amides and methyl esters are also readily hydrolyzed, but rates on arylamides are exceedingly low.</text>
        <dbReference type="EC" id="3.4.11.1"/>
    </reaction>
</comment>
<dbReference type="InterPro" id="IPR011356">
    <property type="entry name" value="Leucine_aapep/pepB"/>
</dbReference>
<gene>
    <name evidence="8" type="primary">pepA</name>
    <name evidence="11" type="ORF">HKK74_18230</name>
</gene>
<dbReference type="RefSeq" id="WP_187244437.1">
    <property type="nucleotide sequence ID" value="NZ_BAAAOK010000004.1"/>
</dbReference>
<evidence type="ECO:0000256" key="3">
    <source>
        <dbReference type="ARBA" id="ARBA00009528"/>
    </source>
</evidence>
<evidence type="ECO:0000313" key="12">
    <source>
        <dbReference type="Proteomes" id="UP000805614"/>
    </source>
</evidence>
<dbReference type="Proteomes" id="UP000805614">
    <property type="component" value="Unassembled WGS sequence"/>
</dbReference>
<feature type="binding site" evidence="8">
    <location>
        <position position="371"/>
    </location>
    <ligand>
        <name>Mn(2+)</name>
        <dbReference type="ChEBI" id="CHEBI:29035"/>
        <label>1</label>
    </ligand>
</feature>
<reference evidence="11 12" key="1">
    <citation type="submission" date="2020-06" db="EMBL/GenBank/DDBJ databases">
        <title>Actinomadura xiongansis sp. nov., isolated from soil of Baiyangdian.</title>
        <authorList>
            <person name="Zhang X."/>
        </authorList>
    </citation>
    <scope>NUCLEOTIDE SEQUENCE [LARGE SCALE GENOMIC DNA]</scope>
    <source>
        <strain evidence="11 12">HBUM206468</strain>
    </source>
</reference>
<dbReference type="EC" id="3.4.11.1" evidence="8"/>
<evidence type="ECO:0000259" key="10">
    <source>
        <dbReference type="PROSITE" id="PS00631"/>
    </source>
</evidence>
<dbReference type="PANTHER" id="PTHR11963">
    <property type="entry name" value="LEUCINE AMINOPEPTIDASE-RELATED"/>
    <property type="match status" value="1"/>
</dbReference>
<evidence type="ECO:0000256" key="6">
    <source>
        <dbReference type="ARBA" id="ARBA00022801"/>
    </source>
</evidence>
<dbReference type="Gene3D" id="3.40.220.10">
    <property type="entry name" value="Leucine Aminopeptidase, subunit E, domain 1"/>
    <property type="match status" value="1"/>
</dbReference>
<organism evidence="11 12">
    <name type="scientific">Actinomadura alba</name>
    <dbReference type="NCBI Taxonomy" id="406431"/>
    <lineage>
        <taxon>Bacteria</taxon>
        <taxon>Bacillati</taxon>
        <taxon>Actinomycetota</taxon>
        <taxon>Actinomycetes</taxon>
        <taxon>Streptosporangiales</taxon>
        <taxon>Thermomonosporaceae</taxon>
        <taxon>Actinomadura</taxon>
    </lineage>
</organism>
<evidence type="ECO:0000256" key="2">
    <source>
        <dbReference type="ARBA" id="ARBA00000967"/>
    </source>
</evidence>
<dbReference type="PANTHER" id="PTHR11963:SF20">
    <property type="entry name" value="PEPTIDASE B"/>
    <property type="match status" value="1"/>
</dbReference>
<dbReference type="PROSITE" id="PS00631">
    <property type="entry name" value="CYTOSOL_AP"/>
    <property type="match status" value="1"/>
</dbReference>
<feature type="binding site" evidence="8">
    <location>
        <position position="373"/>
    </location>
    <ligand>
        <name>Mn(2+)</name>
        <dbReference type="ChEBI" id="CHEBI:29035"/>
        <label>2</label>
    </ligand>
</feature>
<dbReference type="Pfam" id="PF00883">
    <property type="entry name" value="Peptidase_M17"/>
    <property type="match status" value="1"/>
</dbReference>
<feature type="active site" evidence="8">
    <location>
        <position position="301"/>
    </location>
</feature>
<keyword evidence="8" id="KW-0963">Cytoplasm</keyword>
<dbReference type="GO" id="GO:0004177">
    <property type="term" value="F:aminopeptidase activity"/>
    <property type="evidence" value="ECO:0007669"/>
    <property type="project" value="UniProtKB-KW"/>
</dbReference>
<keyword evidence="5 8" id="KW-0645">Protease</keyword>
<sequence>MPVETQLRAVEGTVRQAALAAGAEVLAVPVRPGPEVDTAELAGLLTVDSAQLLAYQEATADPGEVISVPLRFEAEDGSGDGAERPGEGEPGNGSTGRLGELLLFGVGDGSPSALRRAGAALTRRCKGRATVVVEAPEGDLSAFVEGALLAAYDFRAGEPPKKGPVGAILLCGAVAGPPPAGAGSPLQDAGDGAEEAVRRGSAVAGATVLARDLTNTPSTDKSPAWLAERAQEIAAESGLTVRIRDEEELRAEGFGGLIAVGAGSVRPPRLIELSYEPEDYTDHVVLVGKGITFDTGGLSLKPNDNMKTMKTDMAGGAVVMAVMSALRSLGAGVRVTGLIAAAENMPSGSAMRPGDVITHYGGTTSEVLNTDAEGRLVLADALAYADARLDPDVIVDIATLTGAAKVALGLRQGALFATDDELAAALVTAGQASGESLWRMPLVDDYRVAIDSDVADVANIERRGFGGGSIMAALFLREFVGKRRWAHLDVAGPARSTSNDGEISKGATGFGARLLLNWLGSATRP</sequence>
<dbReference type="EMBL" id="JABVEC010000013">
    <property type="protein sequence ID" value="MBC6467416.1"/>
    <property type="molecule type" value="Genomic_DNA"/>
</dbReference>
<keyword evidence="4 8" id="KW-0031">Aminopeptidase</keyword>
<evidence type="ECO:0000256" key="9">
    <source>
        <dbReference type="SAM" id="MobiDB-lite"/>
    </source>
</evidence>
<dbReference type="NCBIfam" id="NF002073">
    <property type="entry name" value="PRK00913.1-2"/>
    <property type="match status" value="1"/>
</dbReference>
<feature type="domain" description="Cytosol aminopeptidase" evidence="10">
    <location>
        <begin position="369"/>
        <end position="376"/>
    </location>
</feature>
<comment type="subcellular location">
    <subcellularLocation>
        <location evidence="8">Cytoplasm</location>
    </subcellularLocation>
</comment>
<dbReference type="SUPFAM" id="SSF53187">
    <property type="entry name" value="Zn-dependent exopeptidases"/>
    <property type="match status" value="1"/>
</dbReference>
<accession>A0ABR7LRE4</accession>
<dbReference type="HAMAP" id="MF_00181">
    <property type="entry name" value="Cytosol_peptidase_M17"/>
    <property type="match status" value="1"/>
</dbReference>
<comment type="cofactor">
    <cofactor evidence="8">
        <name>Mn(2+)</name>
        <dbReference type="ChEBI" id="CHEBI:29035"/>
    </cofactor>
    <text evidence="8">Binds 2 manganese ions per subunit.</text>
</comment>
<feature type="active site" evidence="8">
    <location>
        <position position="375"/>
    </location>
</feature>
<feature type="binding site" evidence="8">
    <location>
        <position position="373"/>
    </location>
    <ligand>
        <name>Mn(2+)</name>
        <dbReference type="ChEBI" id="CHEBI:29035"/>
        <label>1</label>
    </ligand>
</feature>
<evidence type="ECO:0000313" key="11">
    <source>
        <dbReference type="EMBL" id="MBC6467416.1"/>
    </source>
</evidence>
<comment type="catalytic activity">
    <reaction evidence="2 8">
        <text>Release of an N-terminal amino acid, preferentially leucine, but not glutamic or aspartic acids.</text>
        <dbReference type="EC" id="3.4.11.10"/>
    </reaction>
</comment>
<comment type="function">
    <text evidence="7 8">Presumably involved in the processing and regular turnover of intracellular proteins. Catalyzes the removal of unsubstituted N-terminal amino acids from various peptides.</text>
</comment>
<evidence type="ECO:0000256" key="5">
    <source>
        <dbReference type="ARBA" id="ARBA00022670"/>
    </source>
</evidence>
<evidence type="ECO:0000256" key="7">
    <source>
        <dbReference type="ARBA" id="ARBA00049972"/>
    </source>
</evidence>
<keyword evidence="6 8" id="KW-0378">Hydrolase</keyword>